<dbReference type="OrthoDB" id="10393422at2759"/>
<organism evidence="2 3">
    <name type="scientific">Cercospora kikuchii</name>
    <dbReference type="NCBI Taxonomy" id="84275"/>
    <lineage>
        <taxon>Eukaryota</taxon>
        <taxon>Fungi</taxon>
        <taxon>Dikarya</taxon>
        <taxon>Ascomycota</taxon>
        <taxon>Pezizomycotina</taxon>
        <taxon>Dothideomycetes</taxon>
        <taxon>Dothideomycetidae</taxon>
        <taxon>Mycosphaerellales</taxon>
        <taxon>Mycosphaerellaceae</taxon>
        <taxon>Cercospora</taxon>
    </lineage>
</organism>
<feature type="region of interest" description="Disordered" evidence="1">
    <location>
        <begin position="98"/>
        <end position="121"/>
    </location>
</feature>
<dbReference type="Proteomes" id="UP000825890">
    <property type="component" value="Unassembled WGS sequence"/>
</dbReference>
<dbReference type="EMBL" id="BOLY01000006">
    <property type="protein sequence ID" value="GIZ45942.1"/>
    <property type="molecule type" value="Genomic_DNA"/>
</dbReference>
<gene>
    <name evidence="2" type="ORF">CKM354_000908800</name>
</gene>
<reference evidence="2 3" key="1">
    <citation type="submission" date="2021-01" db="EMBL/GenBank/DDBJ databases">
        <title>Cercospora kikuchii MAFF 305040 whole genome shotgun sequence.</title>
        <authorList>
            <person name="Kashiwa T."/>
            <person name="Suzuki T."/>
        </authorList>
    </citation>
    <scope>NUCLEOTIDE SEQUENCE [LARGE SCALE GENOMIC DNA]</scope>
    <source>
        <strain evidence="2 3">MAFF 305040</strain>
    </source>
</reference>
<dbReference type="InterPro" id="IPR013083">
    <property type="entry name" value="Znf_RING/FYVE/PHD"/>
</dbReference>
<dbReference type="GeneID" id="68294663"/>
<protein>
    <submittedName>
        <fullName evidence="2">Uncharacterized protein</fullName>
    </submittedName>
</protein>
<proteinExistence type="predicted"/>
<dbReference type="RefSeq" id="XP_044660429.1">
    <property type="nucleotide sequence ID" value="XM_044804494.1"/>
</dbReference>
<evidence type="ECO:0000313" key="2">
    <source>
        <dbReference type="EMBL" id="GIZ45942.1"/>
    </source>
</evidence>
<dbReference type="AlphaFoldDB" id="A0A9P3CMH8"/>
<name>A0A9P3CMH8_9PEZI</name>
<feature type="compositionally biased region" description="Basic and acidic residues" evidence="1">
    <location>
        <begin position="98"/>
        <end position="120"/>
    </location>
</feature>
<accession>A0A9P3CMH8</accession>
<evidence type="ECO:0000256" key="1">
    <source>
        <dbReference type="SAM" id="MobiDB-lite"/>
    </source>
</evidence>
<evidence type="ECO:0000313" key="3">
    <source>
        <dbReference type="Proteomes" id="UP000825890"/>
    </source>
</evidence>
<comment type="caution">
    <text evidence="2">The sequence shown here is derived from an EMBL/GenBank/DDBJ whole genome shotgun (WGS) entry which is preliminary data.</text>
</comment>
<sequence length="163" mass="18927">MPRCALHHPALAEDFRGILCTRHSNEVCNHCWKKRISMKIEDRGMIKCFCGRVLGTDEIRSRAGEKLWERYLDVKEKKEKDVQDAVLGAFKLEEAVDKKREAGESNKNAEDDAGEEKKEFEEDAEFIFVEKKDAEADEEWTVIDIEEVETLDLLRRFVSFSSL</sequence>
<keyword evidence="3" id="KW-1185">Reference proteome</keyword>
<dbReference type="Gene3D" id="3.30.40.10">
    <property type="entry name" value="Zinc/RING finger domain, C3HC4 (zinc finger)"/>
    <property type="match status" value="1"/>
</dbReference>